<dbReference type="FunFam" id="1.10.3730.10:FF:000001">
    <property type="entry name" value="Pyrroline-5-carboxylate reductase"/>
    <property type="match status" value="1"/>
</dbReference>
<evidence type="ECO:0000256" key="6">
    <source>
        <dbReference type="PIRSR" id="PIRSR000193-1"/>
    </source>
</evidence>
<comment type="function">
    <text evidence="4">Catalyzes the reduction of 1-pyrroline-5-carboxylate (PCA) to L-proline.</text>
</comment>
<evidence type="ECO:0000256" key="4">
    <source>
        <dbReference type="HAMAP-Rule" id="MF_01925"/>
    </source>
</evidence>
<dbReference type="InterPro" id="IPR000304">
    <property type="entry name" value="Pyrroline-COOH_reductase"/>
</dbReference>
<keyword evidence="4" id="KW-0963">Cytoplasm</keyword>
<dbReference type="Gene3D" id="1.10.3730.10">
    <property type="entry name" value="ProC C-terminal domain-like"/>
    <property type="match status" value="1"/>
</dbReference>
<evidence type="ECO:0000259" key="8">
    <source>
        <dbReference type="Pfam" id="PF14748"/>
    </source>
</evidence>
<dbReference type="HAMAP" id="MF_01925">
    <property type="entry name" value="P5C_reductase"/>
    <property type="match status" value="1"/>
</dbReference>
<evidence type="ECO:0000256" key="1">
    <source>
        <dbReference type="ARBA" id="ARBA00005525"/>
    </source>
</evidence>
<evidence type="ECO:0000259" key="7">
    <source>
        <dbReference type="Pfam" id="PF03807"/>
    </source>
</evidence>
<keyword evidence="3 4" id="KW-0560">Oxidoreductase</keyword>
<keyword evidence="4" id="KW-0641">Proline biosynthesis</keyword>
<feature type="domain" description="Pyrroline-5-carboxylate reductase catalytic N-terminal" evidence="7">
    <location>
        <begin position="2"/>
        <end position="97"/>
    </location>
</feature>
<evidence type="ECO:0000256" key="5">
    <source>
        <dbReference type="NCBIfam" id="TIGR00112"/>
    </source>
</evidence>
<dbReference type="InterPro" id="IPR028939">
    <property type="entry name" value="P5C_Rdtase_cat_N"/>
</dbReference>
<dbReference type="NCBIfam" id="TIGR00112">
    <property type="entry name" value="proC"/>
    <property type="match status" value="1"/>
</dbReference>
<dbReference type="GO" id="GO:0005737">
    <property type="term" value="C:cytoplasm"/>
    <property type="evidence" value="ECO:0007669"/>
    <property type="project" value="UniProtKB-SubCell"/>
</dbReference>
<dbReference type="EMBL" id="FZNT01000008">
    <property type="protein sequence ID" value="SNR66584.1"/>
    <property type="molecule type" value="Genomic_DNA"/>
</dbReference>
<dbReference type="PIRSF" id="PIRSF000193">
    <property type="entry name" value="Pyrrol-5-carb_rd"/>
    <property type="match status" value="1"/>
</dbReference>
<organism evidence="9 10">
    <name type="scientific">Lutibacter agarilyticus</name>
    <dbReference type="NCBI Taxonomy" id="1109740"/>
    <lineage>
        <taxon>Bacteria</taxon>
        <taxon>Pseudomonadati</taxon>
        <taxon>Bacteroidota</taxon>
        <taxon>Flavobacteriia</taxon>
        <taxon>Flavobacteriales</taxon>
        <taxon>Flavobacteriaceae</taxon>
        <taxon>Lutibacter</taxon>
    </lineage>
</organism>
<keyword evidence="4" id="KW-0028">Amino-acid biosynthesis</keyword>
<dbReference type="PANTHER" id="PTHR11645:SF0">
    <property type="entry name" value="PYRROLINE-5-CARBOXYLATE REDUCTASE 3"/>
    <property type="match status" value="1"/>
</dbReference>
<dbReference type="Pfam" id="PF14748">
    <property type="entry name" value="P5CR_dimer"/>
    <property type="match status" value="1"/>
</dbReference>
<dbReference type="Pfam" id="PF03807">
    <property type="entry name" value="F420_oxidored"/>
    <property type="match status" value="1"/>
</dbReference>
<dbReference type="Gene3D" id="3.40.50.720">
    <property type="entry name" value="NAD(P)-binding Rossmann-like Domain"/>
    <property type="match status" value="1"/>
</dbReference>
<feature type="domain" description="Pyrroline-5-carboxylate reductase dimerisation" evidence="8">
    <location>
        <begin position="160"/>
        <end position="262"/>
    </location>
</feature>
<gene>
    <name evidence="4" type="primary">proC</name>
    <name evidence="9" type="ORF">SAMN06265371_10869</name>
</gene>
<feature type="binding site" evidence="6">
    <location>
        <begin position="68"/>
        <end position="71"/>
    </location>
    <ligand>
        <name>NADP(+)</name>
        <dbReference type="ChEBI" id="CHEBI:58349"/>
    </ligand>
</feature>
<evidence type="ECO:0000256" key="2">
    <source>
        <dbReference type="ARBA" id="ARBA00022857"/>
    </source>
</evidence>
<accession>A0A238Y7L2</accession>
<comment type="catalytic activity">
    <reaction evidence="4">
        <text>L-proline + NAD(+) = (S)-1-pyrroline-5-carboxylate + NADH + 2 H(+)</text>
        <dbReference type="Rhea" id="RHEA:14105"/>
        <dbReference type="ChEBI" id="CHEBI:15378"/>
        <dbReference type="ChEBI" id="CHEBI:17388"/>
        <dbReference type="ChEBI" id="CHEBI:57540"/>
        <dbReference type="ChEBI" id="CHEBI:57945"/>
        <dbReference type="ChEBI" id="CHEBI:60039"/>
        <dbReference type="EC" id="1.5.1.2"/>
    </reaction>
</comment>
<keyword evidence="10" id="KW-1185">Reference proteome</keyword>
<dbReference type="AlphaFoldDB" id="A0A238Y7L2"/>
<name>A0A238Y7L2_9FLAO</name>
<keyword evidence="2 4" id="KW-0521">NADP</keyword>
<feature type="binding site" evidence="6">
    <location>
        <position position="55"/>
    </location>
    <ligand>
        <name>NADPH</name>
        <dbReference type="ChEBI" id="CHEBI:57783"/>
    </ligand>
</feature>
<comment type="subcellular location">
    <subcellularLocation>
        <location evidence="4">Cytoplasm</location>
    </subcellularLocation>
</comment>
<dbReference type="RefSeq" id="WP_089382278.1">
    <property type="nucleotide sequence ID" value="NZ_FZNT01000008.1"/>
</dbReference>
<dbReference type="SUPFAM" id="SSF51735">
    <property type="entry name" value="NAD(P)-binding Rossmann-fold domains"/>
    <property type="match status" value="1"/>
</dbReference>
<protein>
    <recommendedName>
        <fullName evidence="4 5">Pyrroline-5-carboxylate reductase</fullName>
        <shortName evidence="4">P5C reductase</shortName>
        <shortName evidence="4">P5CR</shortName>
        <ecNumber evidence="4 5">1.5.1.2</ecNumber>
    </recommendedName>
    <alternativeName>
        <fullName evidence="4">PCA reductase</fullName>
    </alternativeName>
</protein>
<dbReference type="OrthoDB" id="9805754at2"/>
<comment type="pathway">
    <text evidence="4">Amino-acid biosynthesis; L-proline biosynthesis; L-proline from L-glutamate 5-semialdehyde: step 1/1.</text>
</comment>
<dbReference type="PANTHER" id="PTHR11645">
    <property type="entry name" value="PYRROLINE-5-CARBOXYLATE REDUCTASE"/>
    <property type="match status" value="1"/>
</dbReference>
<dbReference type="SUPFAM" id="SSF48179">
    <property type="entry name" value="6-phosphogluconate dehydrogenase C-terminal domain-like"/>
    <property type="match status" value="1"/>
</dbReference>
<dbReference type="InterPro" id="IPR036291">
    <property type="entry name" value="NAD(P)-bd_dom_sf"/>
</dbReference>
<sequence>MKIAILGTGNLGYSIAMGILTQDDFKVKNLYLTKRNIDSLKKWDKLPNIKISTDNKKAVRFSDVIIIAVQPKQLQSVLEEIKPQLNAKRHTIISVVTGRKIEEIESIVGHGISIVRSMPNTAASVGQSMTCLSGNEKGMENVETAKSIFNSVGQTMCIDEKLMQAATVICASGIAFWMRLIRATTQGAVQLGFDAEEAQELSMQTALGAASLLIKSGSHPEQEIDKVTTPSGCTIEGLNEMEHQGLSSSLIRGLVTSFEKINQI</sequence>
<dbReference type="EC" id="1.5.1.2" evidence="4 5"/>
<dbReference type="GO" id="GO:0004735">
    <property type="term" value="F:pyrroline-5-carboxylate reductase activity"/>
    <property type="evidence" value="ECO:0007669"/>
    <property type="project" value="UniProtKB-UniRule"/>
</dbReference>
<evidence type="ECO:0000313" key="9">
    <source>
        <dbReference type="EMBL" id="SNR66584.1"/>
    </source>
</evidence>
<dbReference type="InterPro" id="IPR008927">
    <property type="entry name" value="6-PGluconate_DH-like_C_sf"/>
</dbReference>
<evidence type="ECO:0000313" key="10">
    <source>
        <dbReference type="Proteomes" id="UP000198384"/>
    </source>
</evidence>
<comment type="catalytic activity">
    <reaction evidence="4">
        <text>L-proline + NADP(+) = (S)-1-pyrroline-5-carboxylate + NADPH + 2 H(+)</text>
        <dbReference type="Rhea" id="RHEA:14109"/>
        <dbReference type="ChEBI" id="CHEBI:15378"/>
        <dbReference type="ChEBI" id="CHEBI:17388"/>
        <dbReference type="ChEBI" id="CHEBI:57783"/>
        <dbReference type="ChEBI" id="CHEBI:58349"/>
        <dbReference type="ChEBI" id="CHEBI:60039"/>
        <dbReference type="EC" id="1.5.1.2"/>
    </reaction>
</comment>
<dbReference type="GO" id="GO:0055129">
    <property type="term" value="P:L-proline biosynthetic process"/>
    <property type="evidence" value="ECO:0007669"/>
    <property type="project" value="UniProtKB-UniRule"/>
</dbReference>
<evidence type="ECO:0000256" key="3">
    <source>
        <dbReference type="ARBA" id="ARBA00023002"/>
    </source>
</evidence>
<proteinExistence type="inferred from homology"/>
<feature type="binding site" evidence="6">
    <location>
        <begin position="6"/>
        <end position="11"/>
    </location>
    <ligand>
        <name>NADP(+)</name>
        <dbReference type="ChEBI" id="CHEBI:58349"/>
    </ligand>
</feature>
<comment type="similarity">
    <text evidence="1 4">Belongs to the pyrroline-5-carboxylate reductase family.</text>
</comment>
<reference evidence="9 10" key="1">
    <citation type="submission" date="2017-06" db="EMBL/GenBank/DDBJ databases">
        <authorList>
            <person name="Kim H.J."/>
            <person name="Triplett B.A."/>
        </authorList>
    </citation>
    <scope>NUCLEOTIDE SEQUENCE [LARGE SCALE GENOMIC DNA]</scope>
    <source>
        <strain evidence="9 10">DSM 29150</strain>
    </source>
</reference>
<dbReference type="InterPro" id="IPR029036">
    <property type="entry name" value="P5CR_dimer"/>
</dbReference>
<dbReference type="UniPathway" id="UPA00098">
    <property type="reaction ID" value="UER00361"/>
</dbReference>
<dbReference type="Proteomes" id="UP000198384">
    <property type="component" value="Unassembled WGS sequence"/>
</dbReference>